<dbReference type="Proteomes" id="UP000228502">
    <property type="component" value="Unassembled WGS sequence"/>
</dbReference>
<accession>A0AAE5QUW4</accession>
<evidence type="ECO:0000313" key="1">
    <source>
        <dbReference type="EMBL" id="PIH09185.1"/>
    </source>
</evidence>
<dbReference type="AlphaFoldDB" id="A0AAE5QUW4"/>
<dbReference type="RefSeq" id="WP_099800703.1">
    <property type="nucleotide sequence ID" value="NZ_PEJG01000029.1"/>
</dbReference>
<organism evidence="1 2">
    <name type="scientific">Staphylococcus epidermidis</name>
    <dbReference type="NCBI Taxonomy" id="1282"/>
    <lineage>
        <taxon>Bacteria</taxon>
        <taxon>Bacillati</taxon>
        <taxon>Bacillota</taxon>
        <taxon>Bacilli</taxon>
        <taxon>Bacillales</taxon>
        <taxon>Staphylococcaceae</taxon>
        <taxon>Staphylococcus</taxon>
    </lineage>
</organism>
<dbReference type="EMBL" id="PEJG01000029">
    <property type="protein sequence ID" value="PIH09185.1"/>
    <property type="molecule type" value="Genomic_DNA"/>
</dbReference>
<proteinExistence type="predicted"/>
<reference evidence="1 2" key="1">
    <citation type="submission" date="2017-10" db="EMBL/GenBank/DDBJ databases">
        <title>genome sequences of Staph epi in chlorhexidine trial.</title>
        <authorList>
            <person name="Greninger A.L."/>
            <person name="Addetia A."/>
            <person name="Qin X."/>
            <person name="Zerr D."/>
        </authorList>
    </citation>
    <scope>NUCLEOTIDE SEQUENCE [LARGE SCALE GENOMIC DNA]</scope>
    <source>
        <strain evidence="1 2">SCH-17</strain>
    </source>
</reference>
<comment type="caution">
    <text evidence="1">The sequence shown here is derived from an EMBL/GenBank/DDBJ whole genome shotgun (WGS) entry which is preliminary data.</text>
</comment>
<evidence type="ECO:0000313" key="2">
    <source>
        <dbReference type="Proteomes" id="UP000228502"/>
    </source>
</evidence>
<gene>
    <name evidence="1" type="ORF">CTJ08_12410</name>
</gene>
<sequence length="98" mass="11988">MVSYIFYFATEPVRQFLIYMLKHGGLQRKSLFSLDELKRKDYLKLIDEVYGINALDMWKNIAKRDKHNFDYLTAIDVFNRLHKHYQFVYVEELEFEEP</sequence>
<name>A0AAE5QUW4_STAEP</name>
<protein>
    <submittedName>
        <fullName evidence="1">Uncharacterized protein</fullName>
    </submittedName>
</protein>